<dbReference type="EMBL" id="IACT01001806">
    <property type="protein sequence ID" value="LAC21128.1"/>
    <property type="molecule type" value="mRNA"/>
</dbReference>
<evidence type="ECO:0000256" key="7">
    <source>
        <dbReference type="ARBA" id="ARBA00022679"/>
    </source>
</evidence>
<evidence type="ECO:0000256" key="11">
    <source>
        <dbReference type="ARBA" id="ARBA00023136"/>
    </source>
</evidence>
<evidence type="ECO:0000313" key="16">
    <source>
        <dbReference type="EMBL" id="LAC21128.1"/>
    </source>
</evidence>
<feature type="compositionally biased region" description="Low complexity" evidence="14">
    <location>
        <begin position="14"/>
        <end position="30"/>
    </location>
</feature>
<evidence type="ECO:0000256" key="3">
    <source>
        <dbReference type="ARBA" id="ARBA00010600"/>
    </source>
</evidence>
<feature type="transmembrane region" description="Helical" evidence="15">
    <location>
        <begin position="600"/>
        <end position="620"/>
    </location>
</feature>
<evidence type="ECO:0000256" key="10">
    <source>
        <dbReference type="ARBA" id="ARBA00022989"/>
    </source>
</evidence>
<comment type="function">
    <text evidence="12">Dol-P-Glc:Glc(2)Man(9)GlcNAc(2)-PP-Dol alpha-1,2-glucosyltransferase that operates in the biosynthetic pathway of dolichol-linked oligosaccharides, the glycan precursors employed in protein asparagine (N)-glycosylation. The assembly of dolichol-linked oligosaccharides begins on the cytosolic side of the endoplasmic reticulum membrane and finishes in its lumen. The sequential addition of sugars to dolichol pyrophosphate produces dolichol-linked oligosaccharides containing fourteen sugars, including two GlcNAcs, nine mannoses and three glucoses. Once assembled, the oligosaccharide is transferred from the lipid to nascent proteins by oligosaccharyltransferases. In the lumen of the endoplasmic reticulum, adds the third and last glucose residue from dolichyl phosphate glucose (Dol-P-Glc) onto the lipid-linked oligosaccharide intermediate Glc(2)Man(9)GlcNAc(2)-PP-Dol to produce Glc(3)Man(9)GlcNAc(2)-PP-Dol.</text>
</comment>
<feature type="region of interest" description="Disordered" evidence="14">
    <location>
        <begin position="1"/>
        <end position="63"/>
    </location>
</feature>
<dbReference type="AlphaFoldDB" id="A0A6A7FRS9"/>
<keyword evidence="10 15" id="KW-1133">Transmembrane helix</keyword>
<sequence>MRNIVPSPPPPYSTPRQQQQQQQRIRNNNNQHHHNNHPSSEPHHQYNYHNSNNRTSSRMQQTIHQNRHVTTRFCNNNSVVDSASQTPQNNNNNNDNNSIYTMTGSSSNTSSNSTTHSSIYSNSSSNTTYSSFQHGNDFNYYNGQNVNHYITPNSTSGINHRSRSRWYRKYCNHRVPTVVVLGVVVAVFSVTYLYMVVVYRLQPTPVVDEAFHIPQAQKYCEGRFSEWDPKLTTLPGLYLFSIGITGPVSWLFGSSSTTDNNNYYDSSNNNYENNNNPEKIADGDDGLLDDVPITNSNGAAAAYDDVEGSRHDGSDVNGGSGFCSVLVLRLVNVFLAPCILLALYSLMCSMHSTQSSEWSCLAGCVCMVLLPPLFWFYSLYYTEPLSTMLVLLLMLLHCHQHHLMAAAIGGVSIMVRQTNIVWVLFLLVLRVVDTTLACLNSSSSGGTAIATLHSMHDFKVLFRRLRRLVMQEDPWSLLRLVLHVLGQCFGHVFVLLLFALFVYTNGGLVLGDKSAHQATLHLTQVLYFFLFVLLFSPTLAVNSLPAFLASCCKHPKTTSLLLVVTLSVIHNNTLVHPYLLADNRHYTFYLWNRLYGRHIYFRYLMAPFYLFGGYLTWNVCLEKRSNFFRLAYMSCVALSIVPQMLLEPRYFILPFLLARIQKSPSYVSDPVLENCDESGDGITPACFPPARGNPARFRDNASGSPSAGFRGNPGRFSTDGGGGVRGNHPARSTGSRGGGGSGGNRTGGGRGNIVYRGVAILSNFLQKSLKYLRKRLSWIPTSLPFAHIGWEFLYYFLINLATLAIFGSKTFWWKDFSEPQRIMW</sequence>
<accession>A0A6A7FRS9</accession>
<evidence type="ECO:0000256" key="4">
    <source>
        <dbReference type="ARBA" id="ARBA00011967"/>
    </source>
</evidence>
<evidence type="ECO:0000256" key="5">
    <source>
        <dbReference type="ARBA" id="ARBA00018512"/>
    </source>
</evidence>
<dbReference type="PANTHER" id="PTHR12989:SF10">
    <property type="entry name" value="DOL-P-GLC:GLC(2)MAN(9)GLCNAC(2)-PP-DOL ALPHA-1,2-GLUCOSYLTRANSFERASE-RELATED"/>
    <property type="match status" value="1"/>
</dbReference>
<keyword evidence="7 16" id="KW-0808">Transferase</keyword>
<comment type="similarity">
    <text evidence="3">Belongs to the ALG10 glucosyltransferase family.</text>
</comment>
<dbReference type="GO" id="GO:0106073">
    <property type="term" value="F:dolichyl pyrophosphate Glc2Man9GlcNAc2 alpha-1,2-glucosyltransferase activity"/>
    <property type="evidence" value="ECO:0007669"/>
    <property type="project" value="UniProtKB-EC"/>
</dbReference>
<keyword evidence="11 15" id="KW-0472">Membrane</keyword>
<dbReference type="GO" id="GO:0006488">
    <property type="term" value="P:dolichol-linked oligosaccharide biosynthetic process"/>
    <property type="evidence" value="ECO:0007669"/>
    <property type="project" value="InterPro"/>
</dbReference>
<comment type="subcellular location">
    <subcellularLocation>
        <location evidence="1">Endoplasmic reticulum membrane</location>
        <topology evidence="1">Multi-pass membrane protein</topology>
    </subcellularLocation>
</comment>
<feature type="transmembrane region" description="Helical" evidence="15">
    <location>
        <begin position="175"/>
        <end position="195"/>
    </location>
</feature>
<feature type="transmembrane region" description="Helical" evidence="15">
    <location>
        <begin position="792"/>
        <end position="813"/>
    </location>
</feature>
<proteinExistence type="evidence at transcript level"/>
<feature type="compositionally biased region" description="Low complexity" evidence="14">
    <location>
        <begin position="89"/>
        <end position="124"/>
    </location>
</feature>
<evidence type="ECO:0000256" key="14">
    <source>
        <dbReference type="SAM" id="MobiDB-lite"/>
    </source>
</evidence>
<evidence type="ECO:0000256" key="9">
    <source>
        <dbReference type="ARBA" id="ARBA00022824"/>
    </source>
</evidence>
<dbReference type="Pfam" id="PF04922">
    <property type="entry name" value="DIE2_ALG10"/>
    <property type="match status" value="2"/>
</dbReference>
<evidence type="ECO:0000256" key="12">
    <source>
        <dbReference type="ARBA" id="ARBA00044727"/>
    </source>
</evidence>
<feature type="transmembrane region" description="Helical" evidence="15">
    <location>
        <begin position="326"/>
        <end position="346"/>
    </location>
</feature>
<evidence type="ECO:0000256" key="6">
    <source>
        <dbReference type="ARBA" id="ARBA00022676"/>
    </source>
</evidence>
<name>A0A6A7FRS9_9CRUS</name>
<feature type="region of interest" description="Disordered" evidence="14">
    <location>
        <begin position="79"/>
        <end position="124"/>
    </location>
</feature>
<feature type="region of interest" description="Disordered" evidence="14">
    <location>
        <begin position="697"/>
        <end position="748"/>
    </location>
</feature>
<feature type="transmembrane region" description="Helical" evidence="15">
    <location>
        <begin position="560"/>
        <end position="580"/>
    </location>
</feature>
<keyword evidence="6" id="KW-0328">Glycosyltransferase</keyword>
<feature type="compositionally biased region" description="Polar residues" evidence="14">
    <location>
        <begin position="47"/>
        <end position="63"/>
    </location>
</feature>
<comment type="pathway">
    <text evidence="2">Protein modification; protein glycosylation.</text>
</comment>
<dbReference type="EC" id="2.4.1.256" evidence="4"/>
<feature type="compositionally biased region" description="Polar residues" evidence="14">
    <location>
        <begin position="79"/>
        <end position="88"/>
    </location>
</feature>
<evidence type="ECO:0000256" key="8">
    <source>
        <dbReference type="ARBA" id="ARBA00022692"/>
    </source>
</evidence>
<organism evidence="16">
    <name type="scientific">Hirondellea gigas</name>
    <dbReference type="NCBI Taxonomy" id="1518452"/>
    <lineage>
        <taxon>Eukaryota</taxon>
        <taxon>Metazoa</taxon>
        <taxon>Ecdysozoa</taxon>
        <taxon>Arthropoda</taxon>
        <taxon>Crustacea</taxon>
        <taxon>Multicrustacea</taxon>
        <taxon>Malacostraca</taxon>
        <taxon>Eumalacostraca</taxon>
        <taxon>Peracarida</taxon>
        <taxon>Amphipoda</taxon>
        <taxon>Amphilochidea</taxon>
        <taxon>Lysianassida</taxon>
        <taxon>Lysianassidira</taxon>
        <taxon>Lysianassoidea</taxon>
        <taxon>Lysianassidae</taxon>
        <taxon>Hirondellea</taxon>
    </lineage>
</organism>
<dbReference type="InterPro" id="IPR016900">
    <property type="entry name" value="Alg10"/>
</dbReference>
<evidence type="ECO:0000256" key="13">
    <source>
        <dbReference type="ARBA" id="ARBA00048064"/>
    </source>
</evidence>
<evidence type="ECO:0000256" key="2">
    <source>
        <dbReference type="ARBA" id="ARBA00004922"/>
    </source>
</evidence>
<comment type="catalytic activity">
    <reaction evidence="13">
        <text>an alpha-D-Glc-(1-&gt;3)-alpha-D-Glc-(1-&gt;3)-alpha-D-Man-(1-&gt;2)-alpha-D-Man-(1-&gt;2)-alpha-D-Man-(1-&gt;3)-[alpha-D-Man-(1-&gt;2)-alpha-D-Man-(1-&gt;3)-[alpha-D-Man-(1-&gt;2)-alpha-D-Man-(1-&gt;6)]-alpha-D-Man-(1-&gt;6)]-beta-D-Man-(1-&gt;4)-beta-D-GlcNAc-(1-&gt;4)-alpha-D-GlcNAc-diphospho-di-trans,poly-cis-dolichol + a di-trans,poly-cis-dolichyl beta-D-glucosyl phosphate = a alpha-D-Glc-(1-&gt;2)-alpha-D-Glc-(1-&gt;3)-alpha-D-Glc-(1-&gt;3)-alpha-D-Man-(1-&gt;2)-alpha-D-Man-(1-&gt;2)-alpha-D-Man-(1-&gt;3)-[alpha-D-Man-(1-&gt;2)-alpha-D-Man-(1-&gt;3)-[alpha-D-Man-(1-&gt;2)-alpha-D-Man-(1-&gt;6)]-alpha-D-Man-(1-&gt;6)]-beta-D-Man-(1-&gt;4)-beta-D-GlcNAc-(1-&gt;4)-alpha-D-GlcNAc-diphospho-di-trans,poly-cis-dolichol + a di-trans,poly-cis-dolichyl phosphate + H(+)</text>
        <dbReference type="Rhea" id="RHEA:29543"/>
        <dbReference type="Rhea" id="RHEA-COMP:19498"/>
        <dbReference type="Rhea" id="RHEA-COMP:19502"/>
        <dbReference type="Rhea" id="RHEA-COMP:19512"/>
        <dbReference type="Rhea" id="RHEA-COMP:19522"/>
        <dbReference type="ChEBI" id="CHEBI:15378"/>
        <dbReference type="ChEBI" id="CHEBI:57525"/>
        <dbReference type="ChEBI" id="CHEBI:57683"/>
        <dbReference type="ChEBI" id="CHEBI:132522"/>
        <dbReference type="ChEBI" id="CHEBI:132523"/>
        <dbReference type="EC" id="2.4.1.256"/>
    </reaction>
    <physiologicalReaction direction="left-to-right" evidence="13">
        <dbReference type="Rhea" id="RHEA:29544"/>
    </physiologicalReaction>
</comment>
<dbReference type="GO" id="GO:0005789">
    <property type="term" value="C:endoplasmic reticulum membrane"/>
    <property type="evidence" value="ECO:0007669"/>
    <property type="project" value="UniProtKB-SubCell"/>
</dbReference>
<protein>
    <recommendedName>
        <fullName evidence="5">Dol-P-Glc:Glc(2)Man(9)GlcNAc(2)-PP-Dol alpha-1,2-glucosyltransferase</fullName>
        <ecNumber evidence="4">2.4.1.256</ecNumber>
    </recommendedName>
</protein>
<reference evidence="16" key="1">
    <citation type="submission" date="2017-11" db="EMBL/GenBank/DDBJ databases">
        <title>The sensing device of the deep-sea amphipod.</title>
        <authorList>
            <person name="Kobayashi H."/>
            <person name="Nagahama T."/>
            <person name="Arai W."/>
            <person name="Sasagawa Y."/>
            <person name="Umeda M."/>
            <person name="Hayashi T."/>
            <person name="Nikaido I."/>
            <person name="Watanabe H."/>
            <person name="Oguri K."/>
            <person name="Kitazato H."/>
            <person name="Fujioka K."/>
            <person name="Kido Y."/>
            <person name="Takami H."/>
        </authorList>
    </citation>
    <scope>NUCLEOTIDE SEQUENCE</scope>
    <source>
        <tissue evidence="16">Whole body</tissue>
    </source>
</reference>
<feature type="compositionally biased region" description="Gly residues" evidence="14">
    <location>
        <begin position="735"/>
        <end position="748"/>
    </location>
</feature>
<feature type="transmembrane region" description="Helical" evidence="15">
    <location>
        <begin position="524"/>
        <end position="548"/>
    </location>
</feature>
<evidence type="ECO:0000256" key="15">
    <source>
        <dbReference type="SAM" id="Phobius"/>
    </source>
</evidence>
<keyword evidence="9" id="KW-0256">Endoplasmic reticulum</keyword>
<feature type="transmembrane region" description="Helical" evidence="15">
    <location>
        <begin position="482"/>
        <end position="504"/>
    </location>
</feature>
<evidence type="ECO:0000256" key="1">
    <source>
        <dbReference type="ARBA" id="ARBA00004477"/>
    </source>
</evidence>
<dbReference type="PANTHER" id="PTHR12989">
    <property type="entry name" value="ALPHA-1,2-GLUCOSYLTRANSFERASE ALG10"/>
    <property type="match status" value="1"/>
</dbReference>
<feature type="compositionally biased region" description="Pro residues" evidence="14">
    <location>
        <begin position="1"/>
        <end position="13"/>
    </location>
</feature>
<keyword evidence="8 15" id="KW-0812">Transmembrane</keyword>